<name>A0ABR4ADG5_9LECA</name>
<proteinExistence type="predicted"/>
<feature type="compositionally biased region" description="Basic and acidic residues" evidence="1">
    <location>
        <begin position="131"/>
        <end position="185"/>
    </location>
</feature>
<sequence length="407" mass="44582">MAQVRLRIELSNANTFLVVDVDLEATHVSSLQTLANFIDQQMVHLDQTYRVDETTLMVERVDGIFANENVIKNLDRAWLGHERAIVYGGADHVTDSGDQAGTQGKALKSIEETTSSGSQVADAAKGKGRLRPSDKDSKKDTLRSPAPHDERRTAKGERTAEVNGEGDKRGPNLAPARRENVIQETPRARGIGDWHMLPGADSRRGSALQAPATPARIVSSADTFIASGINANEPMTPTSESQTAGSNIPDDRVSNTTKSVRWQRKPIERYDECERRENIQRLGNLKHQLRVEPVPDSIYEGESASHIQPFEGVRNYEESSPCQTEPNAWCETAVEGHKRDGSQLRPQEPTALSKTAVEVHEDQGWGGGGVSPLSQEHDSYDKSSPSRGQGENRGRLEDRALGGLVGQ</sequence>
<feature type="compositionally biased region" description="Polar residues" evidence="1">
    <location>
        <begin position="231"/>
        <end position="246"/>
    </location>
</feature>
<feature type="region of interest" description="Disordered" evidence="1">
    <location>
        <begin position="91"/>
        <end position="185"/>
    </location>
</feature>
<comment type="caution">
    <text evidence="2">The sequence shown here is derived from an EMBL/GenBank/DDBJ whole genome shotgun (WGS) entry which is preliminary data.</text>
</comment>
<gene>
    <name evidence="2" type="ORF">N7G274_003309</name>
</gene>
<dbReference type="EMBL" id="JBEFKJ010000010">
    <property type="protein sequence ID" value="KAL2043790.1"/>
    <property type="molecule type" value="Genomic_DNA"/>
</dbReference>
<reference evidence="2 3" key="1">
    <citation type="submission" date="2024-09" db="EMBL/GenBank/DDBJ databases">
        <title>Rethinking Asexuality: The Enigmatic Case of Functional Sexual Genes in Lepraria (Stereocaulaceae).</title>
        <authorList>
            <person name="Doellman M."/>
            <person name="Sun Y."/>
            <person name="Barcenas-Pena A."/>
            <person name="Lumbsch H.T."/>
            <person name="Grewe F."/>
        </authorList>
    </citation>
    <scope>NUCLEOTIDE SEQUENCE [LARGE SCALE GENOMIC DNA]</scope>
    <source>
        <strain evidence="2 3">Mercado 3170</strain>
    </source>
</reference>
<organism evidence="2 3">
    <name type="scientific">Stereocaulon virgatum</name>
    <dbReference type="NCBI Taxonomy" id="373712"/>
    <lineage>
        <taxon>Eukaryota</taxon>
        <taxon>Fungi</taxon>
        <taxon>Dikarya</taxon>
        <taxon>Ascomycota</taxon>
        <taxon>Pezizomycotina</taxon>
        <taxon>Lecanoromycetes</taxon>
        <taxon>OSLEUM clade</taxon>
        <taxon>Lecanoromycetidae</taxon>
        <taxon>Lecanorales</taxon>
        <taxon>Lecanorineae</taxon>
        <taxon>Stereocaulaceae</taxon>
        <taxon>Stereocaulon</taxon>
    </lineage>
</organism>
<feature type="region of interest" description="Disordered" evidence="1">
    <location>
        <begin position="231"/>
        <end position="259"/>
    </location>
</feature>
<evidence type="ECO:0008006" key="4">
    <source>
        <dbReference type="Google" id="ProtNLM"/>
    </source>
</evidence>
<keyword evidence="3" id="KW-1185">Reference proteome</keyword>
<protein>
    <recommendedName>
        <fullName evidence="4">Coilin</fullName>
    </recommendedName>
</protein>
<evidence type="ECO:0000313" key="3">
    <source>
        <dbReference type="Proteomes" id="UP001590950"/>
    </source>
</evidence>
<feature type="region of interest" description="Disordered" evidence="1">
    <location>
        <begin position="333"/>
        <end position="407"/>
    </location>
</feature>
<accession>A0ABR4ADG5</accession>
<evidence type="ECO:0000313" key="2">
    <source>
        <dbReference type="EMBL" id="KAL2043790.1"/>
    </source>
</evidence>
<evidence type="ECO:0000256" key="1">
    <source>
        <dbReference type="SAM" id="MobiDB-lite"/>
    </source>
</evidence>
<dbReference type="Proteomes" id="UP001590950">
    <property type="component" value="Unassembled WGS sequence"/>
</dbReference>
<feature type="compositionally biased region" description="Basic and acidic residues" evidence="1">
    <location>
        <begin position="390"/>
        <end position="400"/>
    </location>
</feature>